<dbReference type="GO" id="GO:0008270">
    <property type="term" value="F:zinc ion binding"/>
    <property type="evidence" value="ECO:0007669"/>
    <property type="project" value="UniProtKB-UniRule"/>
</dbReference>
<keyword evidence="2 6" id="KW-0479">Metal-binding</keyword>
<evidence type="ECO:0000256" key="5">
    <source>
        <dbReference type="PROSITE-ProRule" id="PRU00325"/>
    </source>
</evidence>
<dbReference type="AlphaFoldDB" id="A0A1E5VUR4"/>
<dbReference type="Proteomes" id="UP000095767">
    <property type="component" value="Unassembled WGS sequence"/>
</dbReference>
<reference evidence="9 10" key="1">
    <citation type="submission" date="2016-09" db="EMBL/GenBank/DDBJ databases">
        <title>The draft genome of Dichanthelium oligosanthes: A C3 panicoid grass species.</title>
        <authorList>
            <person name="Studer A.J."/>
            <person name="Schnable J.C."/>
            <person name="Brutnell T.P."/>
        </authorList>
    </citation>
    <scope>NUCLEOTIDE SEQUENCE [LARGE SCALE GENOMIC DNA]</scope>
    <source>
        <strain evidence="10">cv. Kellogg 1175</strain>
        <tissue evidence="9">Leaf</tissue>
    </source>
</reference>
<comment type="caution">
    <text evidence="9">The sequence shown here is derived from an EMBL/GenBank/DDBJ whole genome shotgun (WGS) entry which is preliminary data.</text>
</comment>
<keyword evidence="10" id="KW-1185">Reference proteome</keyword>
<feature type="domain" description="SWIM-type" evidence="8">
    <location>
        <begin position="192"/>
        <end position="228"/>
    </location>
</feature>
<dbReference type="PANTHER" id="PTHR31669:SF180">
    <property type="entry name" value="PROTEIN FAR1-RELATED SEQUENCE"/>
    <property type="match status" value="1"/>
</dbReference>
<gene>
    <name evidence="9" type="ORF">BAE44_0010113</name>
</gene>
<evidence type="ECO:0000313" key="9">
    <source>
        <dbReference type="EMBL" id="OEL28868.1"/>
    </source>
</evidence>
<dbReference type="Pfam" id="PF04434">
    <property type="entry name" value="SWIM"/>
    <property type="match status" value="1"/>
</dbReference>
<feature type="region of interest" description="Disordered" evidence="7">
    <location>
        <begin position="1"/>
        <end position="21"/>
    </location>
</feature>
<sequence>MESENQQQVISKTEGGRVNDVDNTMLHENHTEENTITEEDVEIFIENEQETELQIDEKFIPEVGMQFNTSEEAHRFCNDEGTNGVFKKGVEPTYTVMSFLNEYQRITELQIQFTREDRYDYHTRNRNRKVLWSRYYMEKQAHDLYNKAIFVKFQQQLQATTGLATETIENDKMYEVFVDQNQLKQPYRLRKYVVLVNLQEKEYSCLCGKFNKDGILCCHILKIMVDLRIKEIPDKYILDRWRKNEKKIHKQVAVTTPAHEKLIDFCYT</sequence>
<dbReference type="OrthoDB" id="696127at2759"/>
<dbReference type="EMBL" id="LWDX02028959">
    <property type="protein sequence ID" value="OEL28868.1"/>
    <property type="molecule type" value="Genomic_DNA"/>
</dbReference>
<accession>A0A1E5VUR4</accession>
<dbReference type="GO" id="GO:0005634">
    <property type="term" value="C:nucleus"/>
    <property type="evidence" value="ECO:0007669"/>
    <property type="project" value="UniProtKB-SubCell"/>
</dbReference>
<evidence type="ECO:0000256" key="1">
    <source>
        <dbReference type="ARBA" id="ARBA00005889"/>
    </source>
</evidence>
<evidence type="ECO:0000256" key="3">
    <source>
        <dbReference type="ARBA" id="ARBA00022771"/>
    </source>
</evidence>
<dbReference type="PANTHER" id="PTHR31669">
    <property type="entry name" value="PROTEIN FAR1-RELATED SEQUENCE 10-RELATED"/>
    <property type="match status" value="1"/>
</dbReference>
<dbReference type="InterPro" id="IPR006564">
    <property type="entry name" value="Znf_PMZ"/>
</dbReference>
<dbReference type="SMART" id="SM00575">
    <property type="entry name" value="ZnF_PMZ"/>
    <property type="match status" value="1"/>
</dbReference>
<evidence type="ECO:0000259" key="8">
    <source>
        <dbReference type="PROSITE" id="PS50966"/>
    </source>
</evidence>
<keyword evidence="6" id="KW-0539">Nucleus</keyword>
<dbReference type="InterPro" id="IPR031052">
    <property type="entry name" value="FHY3/FAR1"/>
</dbReference>
<dbReference type="InterPro" id="IPR007527">
    <property type="entry name" value="Znf_SWIM"/>
</dbReference>
<comment type="subcellular location">
    <subcellularLocation>
        <location evidence="6">Nucleus</location>
    </subcellularLocation>
</comment>
<evidence type="ECO:0000313" key="10">
    <source>
        <dbReference type="Proteomes" id="UP000095767"/>
    </source>
</evidence>
<dbReference type="STRING" id="888268.A0A1E5VUR4"/>
<dbReference type="PROSITE" id="PS50966">
    <property type="entry name" value="ZF_SWIM"/>
    <property type="match status" value="1"/>
</dbReference>
<comment type="function">
    <text evidence="6">Putative transcription activator involved in regulating light control of development.</text>
</comment>
<name>A0A1E5VUR4_9POAL</name>
<evidence type="ECO:0000256" key="4">
    <source>
        <dbReference type="ARBA" id="ARBA00022833"/>
    </source>
</evidence>
<feature type="compositionally biased region" description="Polar residues" evidence="7">
    <location>
        <begin position="1"/>
        <end position="11"/>
    </location>
</feature>
<keyword evidence="4 6" id="KW-0862">Zinc</keyword>
<dbReference type="GO" id="GO:0006355">
    <property type="term" value="P:regulation of DNA-templated transcription"/>
    <property type="evidence" value="ECO:0007669"/>
    <property type="project" value="UniProtKB-UniRule"/>
</dbReference>
<protein>
    <recommendedName>
        <fullName evidence="6">Protein FAR1-RELATED SEQUENCE</fullName>
    </recommendedName>
</protein>
<evidence type="ECO:0000256" key="2">
    <source>
        <dbReference type="ARBA" id="ARBA00022723"/>
    </source>
</evidence>
<keyword evidence="3 5" id="KW-0863">Zinc-finger</keyword>
<evidence type="ECO:0000256" key="7">
    <source>
        <dbReference type="SAM" id="MobiDB-lite"/>
    </source>
</evidence>
<evidence type="ECO:0000256" key="6">
    <source>
        <dbReference type="RuleBase" id="RU367018"/>
    </source>
</evidence>
<proteinExistence type="inferred from homology"/>
<comment type="similarity">
    <text evidence="1 6">Belongs to the FHY3/FAR1 family.</text>
</comment>
<organism evidence="9 10">
    <name type="scientific">Dichanthelium oligosanthes</name>
    <dbReference type="NCBI Taxonomy" id="888268"/>
    <lineage>
        <taxon>Eukaryota</taxon>
        <taxon>Viridiplantae</taxon>
        <taxon>Streptophyta</taxon>
        <taxon>Embryophyta</taxon>
        <taxon>Tracheophyta</taxon>
        <taxon>Spermatophyta</taxon>
        <taxon>Magnoliopsida</taxon>
        <taxon>Liliopsida</taxon>
        <taxon>Poales</taxon>
        <taxon>Poaceae</taxon>
        <taxon>PACMAD clade</taxon>
        <taxon>Panicoideae</taxon>
        <taxon>Panicodae</taxon>
        <taxon>Paniceae</taxon>
        <taxon>Dichantheliinae</taxon>
        <taxon>Dichanthelium</taxon>
    </lineage>
</organism>